<gene>
    <name evidence="1" type="ORF">PVE_R2G0284</name>
</gene>
<accession>A0A1D3K7J8</accession>
<evidence type="ECO:0000313" key="2">
    <source>
        <dbReference type="Proteomes" id="UP000245431"/>
    </source>
</evidence>
<reference evidence="2" key="1">
    <citation type="submission" date="2016-07" db="EMBL/GenBank/DDBJ databases">
        <authorList>
            <person name="Florea S."/>
            <person name="Webb J.S."/>
            <person name="Jaromczyk J."/>
            <person name="Schardl C.L."/>
        </authorList>
    </citation>
    <scope>NUCLEOTIDE SEQUENCE [LARGE SCALE GENOMIC DNA]</scope>
    <source>
        <strain evidence="2">1YdBTEX2</strain>
    </source>
</reference>
<evidence type="ECO:0000313" key="1">
    <source>
        <dbReference type="EMBL" id="SBW84313.1"/>
    </source>
</evidence>
<name>A0A1D3K7J8_PSEVE</name>
<protein>
    <submittedName>
        <fullName evidence="1">Uncharacterized protein</fullName>
    </submittedName>
</protein>
<dbReference type="AlphaFoldDB" id="A0A1D3K7J8"/>
<organism evidence="1 2">
    <name type="scientific">Pseudomonas veronii 1YdBTEX2</name>
    <dbReference type="NCBI Taxonomy" id="1295141"/>
    <lineage>
        <taxon>Bacteria</taxon>
        <taxon>Pseudomonadati</taxon>
        <taxon>Pseudomonadota</taxon>
        <taxon>Gammaproteobacteria</taxon>
        <taxon>Pseudomonadales</taxon>
        <taxon>Pseudomonadaceae</taxon>
        <taxon>Pseudomonas</taxon>
    </lineage>
</organism>
<proteinExistence type="predicted"/>
<sequence>MTDLQKTHNAFGGVDGYRAVHEALSRALAEPGAQGDHAHGARAGFLLNQIAPQVLALRSGSIIQALEDAGVPQEYLNLLAPYLVPQAEPHHAVIHQVVAL</sequence>
<dbReference type="EMBL" id="LT599584">
    <property type="protein sequence ID" value="SBW84313.1"/>
    <property type="molecule type" value="Genomic_DNA"/>
</dbReference>
<dbReference type="Proteomes" id="UP000245431">
    <property type="component" value="Chromosome PVE_r2"/>
</dbReference>